<dbReference type="EMBL" id="BNJK01000001">
    <property type="protein sequence ID" value="GHO93853.1"/>
    <property type="molecule type" value="Genomic_DNA"/>
</dbReference>
<evidence type="ECO:0000313" key="1">
    <source>
        <dbReference type="EMBL" id="GHO93853.1"/>
    </source>
</evidence>
<name>A0A8J3IJZ7_9CHLR</name>
<organism evidence="1 2">
    <name type="scientific">Reticulibacter mediterranei</name>
    <dbReference type="NCBI Taxonomy" id="2778369"/>
    <lineage>
        <taxon>Bacteria</taxon>
        <taxon>Bacillati</taxon>
        <taxon>Chloroflexota</taxon>
        <taxon>Ktedonobacteria</taxon>
        <taxon>Ktedonobacterales</taxon>
        <taxon>Reticulibacteraceae</taxon>
        <taxon>Reticulibacter</taxon>
    </lineage>
</organism>
<proteinExistence type="predicted"/>
<keyword evidence="2" id="KW-1185">Reference proteome</keyword>
<evidence type="ECO:0000313" key="2">
    <source>
        <dbReference type="Proteomes" id="UP000597444"/>
    </source>
</evidence>
<gene>
    <name evidence="1" type="ORF">KSF_039010</name>
</gene>
<dbReference type="Proteomes" id="UP000597444">
    <property type="component" value="Unassembled WGS sequence"/>
</dbReference>
<dbReference type="AlphaFoldDB" id="A0A8J3IJZ7"/>
<reference evidence="1" key="1">
    <citation type="submission" date="2020-10" db="EMBL/GenBank/DDBJ databases">
        <title>Taxonomic study of unclassified bacteria belonging to the class Ktedonobacteria.</title>
        <authorList>
            <person name="Yabe S."/>
            <person name="Wang C.M."/>
            <person name="Zheng Y."/>
            <person name="Sakai Y."/>
            <person name="Cavaletti L."/>
            <person name="Monciardini P."/>
            <person name="Donadio S."/>
        </authorList>
    </citation>
    <scope>NUCLEOTIDE SEQUENCE</scope>
    <source>
        <strain evidence="1">ID150040</strain>
    </source>
</reference>
<sequence length="69" mass="7821">MNGDEVNLTELVEELKGYGWTDQQIQAGLRGWFTVDTRLLQADGPIGEEYCWMHDPGGWCCSECRNSLP</sequence>
<protein>
    <submittedName>
        <fullName evidence="1">Uncharacterized protein</fullName>
    </submittedName>
</protein>
<comment type="caution">
    <text evidence="1">The sequence shown here is derived from an EMBL/GenBank/DDBJ whole genome shotgun (WGS) entry which is preliminary data.</text>
</comment>
<dbReference type="RefSeq" id="WP_220204621.1">
    <property type="nucleotide sequence ID" value="NZ_BNJK01000001.1"/>
</dbReference>
<accession>A0A8J3IJZ7</accession>